<evidence type="ECO:0000313" key="7">
    <source>
        <dbReference type="EMBL" id="PTI52514.1"/>
    </source>
</evidence>
<dbReference type="PANTHER" id="PTHR37316:SF3">
    <property type="entry name" value="TEICHOIC ACID GLYCEROL-PHOSPHATE TRANSFERASE"/>
    <property type="match status" value="1"/>
</dbReference>
<dbReference type="GO" id="GO:0005886">
    <property type="term" value="C:plasma membrane"/>
    <property type="evidence" value="ECO:0007669"/>
    <property type="project" value="UniProtKB-SubCell"/>
</dbReference>
<dbReference type="Gene3D" id="3.40.50.11820">
    <property type="match status" value="1"/>
</dbReference>
<dbReference type="Proteomes" id="UP000240717">
    <property type="component" value="Unassembled WGS sequence"/>
</dbReference>
<evidence type="ECO:0000313" key="8">
    <source>
        <dbReference type="Proteomes" id="UP000240717"/>
    </source>
</evidence>
<reference evidence="7 8" key="1">
    <citation type="journal article" date="2016" name="Front. Microbiol.">
        <title>Comprehensive Phylogenetic Analysis of Bovine Non-aureus Staphylococci Species Based on Whole-Genome Sequencing.</title>
        <authorList>
            <person name="Naushad S."/>
            <person name="Barkema H.W."/>
            <person name="Luby C."/>
            <person name="Condas L.A."/>
            <person name="Nobrega D.B."/>
            <person name="Carson D.A."/>
            <person name="De Buck J."/>
        </authorList>
    </citation>
    <scope>NUCLEOTIDE SEQUENCE [LARGE SCALE GENOMIC DNA]</scope>
    <source>
        <strain evidence="7 8">SNUC 2993</strain>
    </source>
</reference>
<keyword evidence="5" id="KW-0777">Teichoic acid biosynthesis</keyword>
<dbReference type="GO" id="GO:0019350">
    <property type="term" value="P:teichoic acid biosynthetic process"/>
    <property type="evidence" value="ECO:0007669"/>
    <property type="project" value="UniProtKB-KW"/>
</dbReference>
<dbReference type="Gene3D" id="3.40.50.12580">
    <property type="match status" value="1"/>
</dbReference>
<dbReference type="EMBL" id="PZEV01000002">
    <property type="protein sequence ID" value="PTI52514.1"/>
    <property type="molecule type" value="Genomic_DNA"/>
</dbReference>
<protein>
    <submittedName>
        <fullName evidence="7">Teichoic acid biosynthesis protein F</fullName>
    </submittedName>
</protein>
<evidence type="ECO:0000256" key="2">
    <source>
        <dbReference type="ARBA" id="ARBA00010488"/>
    </source>
</evidence>
<dbReference type="InterPro" id="IPR007554">
    <property type="entry name" value="Glycerophosphate_synth"/>
</dbReference>
<dbReference type="GO" id="GO:0047355">
    <property type="term" value="F:CDP-glycerol glycerophosphotransferase activity"/>
    <property type="evidence" value="ECO:0007669"/>
    <property type="project" value="InterPro"/>
</dbReference>
<comment type="caution">
    <text evidence="7">The sequence shown here is derived from an EMBL/GenBank/DDBJ whole genome shotgun (WGS) entry which is preliminary data.</text>
</comment>
<name>A0A2T4Q3I9_STAWA</name>
<comment type="subcellular location">
    <subcellularLocation>
        <location evidence="1">Cell membrane</location>
        <topology evidence="1">Peripheral membrane protein</topology>
    </subcellularLocation>
</comment>
<dbReference type="PIRSF" id="PIRSF032341">
    <property type="entry name" value="UCP032341_glycerophostrnsf"/>
    <property type="match status" value="1"/>
</dbReference>
<dbReference type="PANTHER" id="PTHR37316">
    <property type="entry name" value="TEICHOIC ACID GLYCEROL-PHOSPHATE PRIMASE"/>
    <property type="match status" value="1"/>
</dbReference>
<dbReference type="RefSeq" id="WP_107533231.1">
    <property type="nucleotide sequence ID" value="NZ_PZEV01000002.1"/>
</dbReference>
<proteinExistence type="inferred from homology"/>
<evidence type="ECO:0000256" key="6">
    <source>
        <dbReference type="ARBA" id="ARBA00023136"/>
    </source>
</evidence>
<dbReference type="AlphaFoldDB" id="A0A2T4Q3I9"/>
<dbReference type="InterPro" id="IPR043149">
    <property type="entry name" value="TagF_N"/>
</dbReference>
<keyword evidence="4" id="KW-0808">Transferase</keyword>
<sequence length="560" mass="65387">MIKQINITNLENIDIQLIKALDEGYTHFAPYSNDMMIHQKMLEAVELKSTSIIVDYTIDKSYLNDCRYFGLETIDFIDWVKNINHYPNVIFEIKSALSHLEKFNIETIFDLALVTILKGQLAVDGHVVYDFKAPMHTSTALWSSIDKDNISKINQFYLNTIAYEHRQKVPFPKFTFDDHSDLRYSDSVLLSTKFKLPKWMFKPFKNHSLKKHREISYIYDKDTSVLKDHVVFIGFDYGYRGNSKYLFSYFVKRNPTIETYFVTNDRQGPHFISPDNPETQAMIETAKVVVTESYMPDAIKPNGTIIQLWHGTPIKKLFLDSREPNQNLNIYNYRARKYNKLAKQDYLVCDSKLAMDMFHSAFPTHHTDVLPIGYPRVQYLLNKLNESSFYEQLKRELRCDSNKPVLLYAPTWVSDHHDDELLPISEQLLAKYNVIFKGHVESDRVAQLPDGVILPQKGIETQDLLLISDVVLTDYSSIIFDALTIDKRVCLYTPNHTKYVEERGVYKDVIKSLSNVWYTDADLLTRDLINDMIPKNHNPYINKDNQSLQYLTQLIQDELK</sequence>
<keyword evidence="3" id="KW-1003">Cell membrane</keyword>
<dbReference type="InterPro" id="IPR016993">
    <property type="entry name" value="SA2157_glycerophostrnsf"/>
</dbReference>
<gene>
    <name evidence="7" type="ORF">BU085_01060</name>
</gene>
<keyword evidence="6" id="KW-0472">Membrane</keyword>
<dbReference type="Pfam" id="PF04464">
    <property type="entry name" value="Glyphos_transf"/>
    <property type="match status" value="1"/>
</dbReference>
<dbReference type="InterPro" id="IPR043148">
    <property type="entry name" value="TagF_C"/>
</dbReference>
<evidence type="ECO:0000256" key="1">
    <source>
        <dbReference type="ARBA" id="ARBA00004202"/>
    </source>
</evidence>
<evidence type="ECO:0000256" key="3">
    <source>
        <dbReference type="ARBA" id="ARBA00022475"/>
    </source>
</evidence>
<dbReference type="InterPro" id="IPR051612">
    <property type="entry name" value="Teichoic_Acid_Biosynth"/>
</dbReference>
<organism evidence="7 8">
    <name type="scientific">Staphylococcus warneri</name>
    <dbReference type="NCBI Taxonomy" id="1292"/>
    <lineage>
        <taxon>Bacteria</taxon>
        <taxon>Bacillati</taxon>
        <taxon>Bacillota</taxon>
        <taxon>Bacilli</taxon>
        <taxon>Bacillales</taxon>
        <taxon>Staphylococcaceae</taxon>
        <taxon>Staphylococcus</taxon>
    </lineage>
</organism>
<evidence type="ECO:0000256" key="4">
    <source>
        <dbReference type="ARBA" id="ARBA00022679"/>
    </source>
</evidence>
<accession>A0A2T4Q3I9</accession>
<evidence type="ECO:0000256" key="5">
    <source>
        <dbReference type="ARBA" id="ARBA00022944"/>
    </source>
</evidence>
<comment type="similarity">
    <text evidence="2">Belongs to the CDP-glycerol glycerophosphotransferase family.</text>
</comment>
<dbReference type="STRING" id="1194526.A284_02670"/>
<dbReference type="SUPFAM" id="SSF53756">
    <property type="entry name" value="UDP-Glycosyltransferase/glycogen phosphorylase"/>
    <property type="match status" value="1"/>
</dbReference>